<feature type="chain" id="PRO_5013077582" description="Autotransporter domain-containing protein" evidence="2">
    <location>
        <begin position="39"/>
        <end position="2518"/>
    </location>
</feature>
<dbReference type="SUPFAM" id="SSF51126">
    <property type="entry name" value="Pectin lyase-like"/>
    <property type="match status" value="1"/>
</dbReference>
<feature type="region of interest" description="Disordered" evidence="1">
    <location>
        <begin position="2467"/>
        <end position="2518"/>
    </location>
</feature>
<comment type="caution">
    <text evidence="3">The sequence shown here is derived from an EMBL/GenBank/DDBJ whole genome shotgun (WGS) entry which is preliminary data.</text>
</comment>
<evidence type="ECO:0000256" key="2">
    <source>
        <dbReference type="SAM" id="SignalP"/>
    </source>
</evidence>
<accession>A0A246JWF7</accession>
<feature type="signal peptide" evidence="2">
    <location>
        <begin position="1"/>
        <end position="38"/>
    </location>
</feature>
<dbReference type="RefSeq" id="WP_088441245.1">
    <property type="nucleotide sequence ID" value="NZ_BMMC01000001.1"/>
</dbReference>
<dbReference type="OrthoDB" id="7175603at2"/>
<keyword evidence="2" id="KW-0732">Signal</keyword>
<protein>
    <recommendedName>
        <fullName evidence="5">Autotransporter domain-containing protein</fullName>
    </recommendedName>
</protein>
<feature type="region of interest" description="Disordered" evidence="1">
    <location>
        <begin position="1039"/>
        <end position="1060"/>
    </location>
</feature>
<evidence type="ECO:0008006" key="5">
    <source>
        <dbReference type="Google" id="ProtNLM"/>
    </source>
</evidence>
<sequence>MRATANLAPTCKGKHRLLESCAIVAGLAALAYGGPAFAQVAGTGQAVTGPGLSTPTISAPGPGPTVVNTTGDQTIINWTPSNAPVGGVIDFLPTGNSLSFTGNGKYIVLNRFVSGAGLPIADQIAINGTVNSIDFATSGGRGGNIWFYNAGGILIGATGVINVGSLVLTANDVLTTGGLLGPSGEIRFRGASGSTSNVTVSAGAAINANNPFDPGSSYVALVAPRVVQAGAVRVDGSVGYVAAEQADIRINSGLFDINVQVGAEGGNVITHTGTTGGPAHLDNNPNDSRIYMVAIPKNLAVTMLVSGQIGYDAVSAQVDPNGAVRLSAGYNITNGEIDDAPANATAANITVGDTLFNSSVVAHASGAFAGRPDNMIPPSTPPTPQTGKIIVRGDADFGGDASATLTAGADQAIEVDGALTLQSLGQLQTDGSRQGGNATLSVLGGTVTAGAMTVASIGAGGIGTGGDGGDGTGGDASVLISGAGSALVTNALSIQSTGIGGGVTYDSGGLATGVNNSGSGSGGNAALTVDNGGALAVNGLISVASNGIGQTGNLQSGSGTAGSARIAVTGAATTVGALATSVSADGFGGTGITGVSTEIGGAGTGGSAAISINADATATIDLGDVAIAANGFGGGSTGIEGATGGNSTGGTVDLSVDGGIDVDMNNLSLTARALSGGALSPSNISATSGDSLGGTVTIAVANGSGIINDGSTFIDVSGQTAVSDNIGSGTGGDVVISATTGGVFSTDGIVEIYAAGGNFVSSATFNAGTATGGNVDVTADGGTITAGSFFVDASAQRPNADNGGGAVNGGTIDLLATNNGTISATDTGGFSGFVASASSGAAPNNALATGGAIQVIADGGTIAMANFASFSASGVSGGNLTAGASPLESGIGGTVLVRVRNSTTGTGGMTFNDIFLDATGATNSFSEGINAGDGAAGAVGGTTTFDMQSGTFTADELSVSADGFGGSVAGTGRGGTATFTQTGGTITVGTLSVSASGEGGFDPAASGMGIGGTATINLFGGTLTGGDVSVSADGVGGFGANGNDDDPANPTPAGAGGIGQGGDATINIDGTAVIQTATLAAYANGEGGEGGAYFAFNGVAGDGGDAGDGIGGSATINIISGTLTTGDLIADAGSIGGDGGNVFASSSSGSVTGIGVGGTGGNGQGGTATVDFATSFTATGTVTSDSTGNGGVGGFGTVGGDGGGGIGGLAQIIVTNFDAGALAVTVDASADGGDGGVGDDGAGGNGGTAIGGTSRIEADGANANILVTQANFVTAATGGSGGSANSSFLSEELVGAAGGNGGDATGGTLEIAASNGATVAIGPDTSGIISFSSAGTGGSGGSGAFNGFGGMRVGGDGGTGGGGTGGTVRLLANGGTITSNGNAVDITVSGASGAGGSGGTGTAGNGTGGGVLGTIGGRAVIDTSVTSSGVGAIALGATTIAANGDAAGRIEIRNTGDVSFTSLTAEALGSAPPTNNDTDEAPAGIFFAATGGAITTSSNMTLTTDSSFGTYAQSNGTVTVGGDLTINAADQIDIRHDFREGTAPTIAAGGNFTATAAGISSAPGSLLSAGGTLSLTSTLGGIGVDQLDGNDIVITAAGAVSVEHADALNDFTASGASFRTGLNSIITGGDILVTSPGAVDLGNSTAGGFVQANGQSILFNTIGAGGSVSLTATGNTAGAEGITGGSIDAGGSINLNATRIDIAGTLTTVGSLFAVGSAGSVAIALAEVEDDISIFADGDLSGTYNAEGNINLTSTANINASANATGFESSSSGPPIASSVLINAGGDVNLNDNSATGMFGVNAGGAVTMAGGDIGEDLFVLAGTIATISDVTAGDDVTITAPDGILASGVVTSGSGPDDRSLIFAPFSPSSPAMFQVVGSPPDQSNIALTAAAGDITASNLNAAANLTAAASGQISANGPLQAGGDIALTATGADLATLVTPVGDRIATLNAGGNVTIAVTDSVTGGVIRAGGDIGITAGSTANLVEVSTAAGNVLVAATDGMLIDTLRSGGTTGLSSTDSGIVINAFDADGAISATAQTIQIIGQNSLNFTDLTATSGDASVRTSGNLAVATATVAGLADLRAGNDLSVDQLSAGNVNLEADQDMVLNNVTTAGSLYAGALGTATINGTITGPNLIVASGDISIASTGRIGQLGTTTSVLVTNISTEDPTYIGGTGTRNGWHLDAAEITRIYGNDITVRGERLEFSQGASVGSSRSPDVFVDDFTINAAQQLGANGSFLITTPGKMRVNGDVRITGMTDSQNVNLFGRDSVEIIMGSGSIHLSGSSPDQLAGSLTIEADDIVIASTQAISDISTMTSTTAIDARLAQNDGITSDIGALAANRITLNHNLDDSVYVQNSGTGTTFEERRGITFGAGGLFINGPGNQDSLVINAVHRNASGGLVTGLDVIPLININAPSGSSTVTQTGFNAQSTINGCLIGNVASCTTSVSFDFESSFPVQDVIEEEVAADGEDSDGQSLPVSPLITMRDLDPLSGEPLLDDPVTGAGNDDLWTPTEQP</sequence>
<evidence type="ECO:0000256" key="1">
    <source>
        <dbReference type="SAM" id="MobiDB-lite"/>
    </source>
</evidence>
<dbReference type="EMBL" id="NISK01000002">
    <property type="protein sequence ID" value="OWQ97395.1"/>
    <property type="molecule type" value="Genomic_DNA"/>
</dbReference>
<evidence type="ECO:0000313" key="4">
    <source>
        <dbReference type="Proteomes" id="UP000197361"/>
    </source>
</evidence>
<reference evidence="3 4" key="1">
    <citation type="journal article" date="2010" name="Int. J. Syst. Evol. Microbiol.">
        <title>Sphingopyxis bauzanensis sp. nov., a psychrophilic bacterium isolated from soil.</title>
        <authorList>
            <person name="Zhang D.C."/>
            <person name="Liu H.C."/>
            <person name="Xin Y.H."/>
            <person name="Zhou Y.G."/>
            <person name="Schinner F."/>
            <person name="Margesin R."/>
        </authorList>
    </citation>
    <scope>NUCLEOTIDE SEQUENCE [LARGE SCALE GENOMIC DNA]</scope>
    <source>
        <strain evidence="3 4">DSM 22271</strain>
    </source>
</reference>
<evidence type="ECO:0000313" key="3">
    <source>
        <dbReference type="EMBL" id="OWQ97395.1"/>
    </source>
</evidence>
<dbReference type="InterPro" id="IPR012334">
    <property type="entry name" value="Pectin_lyas_fold"/>
</dbReference>
<dbReference type="Proteomes" id="UP000197361">
    <property type="component" value="Unassembled WGS sequence"/>
</dbReference>
<dbReference type="InterPro" id="IPR011050">
    <property type="entry name" value="Pectin_lyase_fold/virulence"/>
</dbReference>
<proteinExistence type="predicted"/>
<organism evidence="3 4">
    <name type="scientific">Sphingopyxis bauzanensis</name>
    <dbReference type="NCBI Taxonomy" id="651663"/>
    <lineage>
        <taxon>Bacteria</taxon>
        <taxon>Pseudomonadati</taxon>
        <taxon>Pseudomonadota</taxon>
        <taxon>Alphaproteobacteria</taxon>
        <taxon>Sphingomonadales</taxon>
        <taxon>Sphingomonadaceae</taxon>
        <taxon>Sphingopyxis</taxon>
    </lineage>
</organism>
<gene>
    <name evidence="3" type="ORF">CDQ92_10215</name>
</gene>
<name>A0A246JWF7_9SPHN</name>
<keyword evidence="4" id="KW-1185">Reference proteome</keyword>
<dbReference type="Gene3D" id="2.160.20.10">
    <property type="entry name" value="Single-stranded right-handed beta-helix, Pectin lyase-like"/>
    <property type="match status" value="1"/>
</dbReference>